<dbReference type="SMART" id="SM00967">
    <property type="entry name" value="SpoU_sub_bind"/>
    <property type="match status" value="1"/>
</dbReference>
<evidence type="ECO:0000256" key="1">
    <source>
        <dbReference type="ARBA" id="ARBA00007228"/>
    </source>
</evidence>
<reference evidence="6" key="1">
    <citation type="journal article" date="2019" name="Int. J. Syst. Evol. Microbiol.">
        <title>The Global Catalogue of Microorganisms (GCM) 10K type strain sequencing project: providing services to taxonomists for standard genome sequencing and annotation.</title>
        <authorList>
            <consortium name="The Broad Institute Genomics Platform"/>
            <consortium name="The Broad Institute Genome Sequencing Center for Infectious Disease"/>
            <person name="Wu L."/>
            <person name="Ma J."/>
        </authorList>
    </citation>
    <scope>NUCLEOTIDE SEQUENCE [LARGE SCALE GENOMIC DNA]</scope>
    <source>
        <strain evidence="6">CECT 8010</strain>
    </source>
</reference>
<dbReference type="Proteomes" id="UP001595906">
    <property type="component" value="Unassembled WGS sequence"/>
</dbReference>
<dbReference type="Gene3D" id="3.30.1330.30">
    <property type="match status" value="1"/>
</dbReference>
<dbReference type="PANTHER" id="PTHR43191">
    <property type="entry name" value="RRNA METHYLTRANSFERASE 3"/>
    <property type="match status" value="1"/>
</dbReference>
<keyword evidence="6" id="KW-1185">Reference proteome</keyword>
<evidence type="ECO:0000259" key="4">
    <source>
        <dbReference type="SMART" id="SM00967"/>
    </source>
</evidence>
<dbReference type="InterPro" id="IPR029028">
    <property type="entry name" value="Alpha/beta_knot_MTases"/>
</dbReference>
<gene>
    <name evidence="5" type="ORF">ACFOW1_01470</name>
</gene>
<dbReference type="InterPro" id="IPR029064">
    <property type="entry name" value="Ribosomal_eL30-like_sf"/>
</dbReference>
<dbReference type="Gene3D" id="3.40.1280.10">
    <property type="match status" value="1"/>
</dbReference>
<evidence type="ECO:0000256" key="3">
    <source>
        <dbReference type="ARBA" id="ARBA00022679"/>
    </source>
</evidence>
<dbReference type="InterPro" id="IPR013123">
    <property type="entry name" value="SpoU_subst-bd"/>
</dbReference>
<dbReference type="GO" id="GO:0008168">
    <property type="term" value="F:methyltransferase activity"/>
    <property type="evidence" value="ECO:0007669"/>
    <property type="project" value="UniProtKB-KW"/>
</dbReference>
<evidence type="ECO:0000313" key="5">
    <source>
        <dbReference type="EMBL" id="MFC4230541.1"/>
    </source>
</evidence>
<accession>A0ABV8PTA7</accession>
<dbReference type="SUPFAM" id="SSF55315">
    <property type="entry name" value="L30e-like"/>
    <property type="match status" value="1"/>
</dbReference>
<evidence type="ECO:0000256" key="2">
    <source>
        <dbReference type="ARBA" id="ARBA00022603"/>
    </source>
</evidence>
<dbReference type="InterPro" id="IPR053888">
    <property type="entry name" value="MRM3-like_sub_bind"/>
</dbReference>
<dbReference type="CDD" id="cd18109">
    <property type="entry name" value="SpoU-like_RNA-MTase"/>
    <property type="match status" value="1"/>
</dbReference>
<dbReference type="PANTHER" id="PTHR43191:SF2">
    <property type="entry name" value="RRNA METHYLTRANSFERASE 3, MITOCHONDRIAL"/>
    <property type="match status" value="1"/>
</dbReference>
<comment type="similarity">
    <text evidence="1">Belongs to the class IV-like SAM-binding methyltransferase superfamily. RNA methyltransferase TrmH family.</text>
</comment>
<evidence type="ECO:0000313" key="6">
    <source>
        <dbReference type="Proteomes" id="UP001595906"/>
    </source>
</evidence>
<keyword evidence="2 5" id="KW-0489">Methyltransferase</keyword>
<comment type="caution">
    <text evidence="5">The sequence shown here is derived from an EMBL/GenBank/DDBJ whole genome shotgun (WGS) entry which is preliminary data.</text>
</comment>
<sequence>MMLSKNEVKYIQSLYHKKQRQQEGLFIAEGPKLVNELLTSDFTINTIYATEQWQANNSAKQVEIITITEQELARISNLQSPNQVLAIVKQQVANTAANFSNGLSLVLDGIQDPGNLGTIIRIADWFGITQIICSLDTVELYNPKVIQSTMGSFLRTKLWYQDLATTLTTAQVPVFGALLAGKSIYQIQKPTAGILVIGSEGNGISNDLLPFISHPVTIPRIGGAESLNAAVATGIIVSHLIV</sequence>
<dbReference type="InterPro" id="IPR029026">
    <property type="entry name" value="tRNA_m1G_MTases_N"/>
</dbReference>
<dbReference type="InterPro" id="IPR051259">
    <property type="entry name" value="rRNA_Methyltransferase"/>
</dbReference>
<dbReference type="Pfam" id="PF22435">
    <property type="entry name" value="MRM3-like_sub_bind"/>
    <property type="match status" value="1"/>
</dbReference>
<keyword evidence="3" id="KW-0808">Transferase</keyword>
<dbReference type="GO" id="GO:0032259">
    <property type="term" value="P:methylation"/>
    <property type="evidence" value="ECO:0007669"/>
    <property type="project" value="UniProtKB-KW"/>
</dbReference>
<dbReference type="Pfam" id="PF00588">
    <property type="entry name" value="SpoU_methylase"/>
    <property type="match status" value="1"/>
</dbReference>
<protein>
    <submittedName>
        <fullName evidence="5">TrmH family RNA methyltransferase</fullName>
    </submittedName>
</protein>
<dbReference type="SUPFAM" id="SSF75217">
    <property type="entry name" value="alpha/beta knot"/>
    <property type="match status" value="1"/>
</dbReference>
<dbReference type="EMBL" id="JBHSDC010000002">
    <property type="protein sequence ID" value="MFC4230541.1"/>
    <property type="molecule type" value="Genomic_DNA"/>
</dbReference>
<name>A0ABV8PTA7_9BACT</name>
<dbReference type="RefSeq" id="WP_379011773.1">
    <property type="nucleotide sequence ID" value="NZ_JBHSDC010000002.1"/>
</dbReference>
<dbReference type="InterPro" id="IPR001537">
    <property type="entry name" value="SpoU_MeTrfase"/>
</dbReference>
<organism evidence="5 6">
    <name type="scientific">Parasediminibacterium paludis</name>
    <dbReference type="NCBI Taxonomy" id="908966"/>
    <lineage>
        <taxon>Bacteria</taxon>
        <taxon>Pseudomonadati</taxon>
        <taxon>Bacteroidota</taxon>
        <taxon>Chitinophagia</taxon>
        <taxon>Chitinophagales</taxon>
        <taxon>Chitinophagaceae</taxon>
        <taxon>Parasediminibacterium</taxon>
    </lineage>
</organism>
<feature type="domain" description="RNA 2-O ribose methyltransferase substrate binding" evidence="4">
    <location>
        <begin position="27"/>
        <end position="94"/>
    </location>
</feature>
<proteinExistence type="inferred from homology"/>